<evidence type="ECO:0000256" key="5">
    <source>
        <dbReference type="ARBA" id="ARBA00022496"/>
    </source>
</evidence>
<dbReference type="PANTHER" id="PTHR11706:SF33">
    <property type="entry name" value="NATURAL RESISTANCE-ASSOCIATED MACROPHAGE PROTEIN 2"/>
    <property type="match status" value="1"/>
</dbReference>
<feature type="compositionally biased region" description="Basic and acidic residues" evidence="10">
    <location>
        <begin position="1"/>
        <end position="18"/>
    </location>
</feature>
<protein>
    <submittedName>
        <fullName evidence="12">Uncharacterized protein</fullName>
    </submittedName>
</protein>
<keyword evidence="5" id="KW-0410">Iron transport</keyword>
<organism evidence="12 13">
    <name type="scientific">Goodea atripinnis</name>
    <dbReference type="NCBI Taxonomy" id="208336"/>
    <lineage>
        <taxon>Eukaryota</taxon>
        <taxon>Metazoa</taxon>
        <taxon>Chordata</taxon>
        <taxon>Craniata</taxon>
        <taxon>Vertebrata</taxon>
        <taxon>Euteleostomi</taxon>
        <taxon>Actinopterygii</taxon>
        <taxon>Neopterygii</taxon>
        <taxon>Teleostei</taxon>
        <taxon>Neoteleostei</taxon>
        <taxon>Acanthomorphata</taxon>
        <taxon>Ovalentaria</taxon>
        <taxon>Atherinomorphae</taxon>
        <taxon>Cyprinodontiformes</taxon>
        <taxon>Goodeidae</taxon>
        <taxon>Goodea</taxon>
    </lineage>
</organism>
<feature type="region of interest" description="Disordered" evidence="10">
    <location>
        <begin position="1"/>
        <end position="39"/>
    </location>
</feature>
<dbReference type="InterPro" id="IPR001046">
    <property type="entry name" value="NRAMP_fam"/>
</dbReference>
<keyword evidence="5" id="KW-0408">Iron</keyword>
<feature type="transmembrane region" description="Helical" evidence="11">
    <location>
        <begin position="176"/>
        <end position="204"/>
    </location>
</feature>
<gene>
    <name evidence="12" type="ORF">GOODEAATRI_003470</name>
</gene>
<sequence>MSGGKQEHSRLYDSRQENGFESNHYSSISPPASPEAQEEPFSTYFEERVPIPESPNQIFSFRKLWAFTGPGFLMSIAYLDPGNIESDLQSGAKAGFKLLWVLLGATIIGLLLQRLAARLGVVTGMHLAEVCNRQYRPVSSNLIPSFLLVNNHLSKAVVVQELLSQINGRFFQVPRIILWLMVELAIIGSDMQEVIGCAIAFNLLSAGRVWKISGGVVVLVVCAINMYFVIVYVTALDSVLLYVIAALLSVAYLCFLIYLVWHCLVTLGVSCLDCGSRVSNRPAVLIEEQSEYDS</sequence>
<keyword evidence="8 11" id="KW-0472">Membrane</keyword>
<feature type="transmembrane region" description="Helical" evidence="11">
    <location>
        <begin position="98"/>
        <end position="117"/>
    </location>
</feature>
<reference evidence="12 13" key="1">
    <citation type="submission" date="2021-06" db="EMBL/GenBank/DDBJ databases">
        <authorList>
            <person name="Palmer J.M."/>
        </authorList>
    </citation>
    <scope>NUCLEOTIDE SEQUENCE [LARGE SCALE GENOMIC DNA]</scope>
    <source>
        <strain evidence="12 13">GA_2019</strain>
        <tissue evidence="12">Muscle</tissue>
    </source>
</reference>
<evidence type="ECO:0000256" key="8">
    <source>
        <dbReference type="ARBA" id="ARBA00023136"/>
    </source>
</evidence>
<evidence type="ECO:0000313" key="12">
    <source>
        <dbReference type="EMBL" id="MEQ2170741.1"/>
    </source>
</evidence>
<proteinExistence type="inferred from homology"/>
<keyword evidence="6 11" id="KW-0812">Transmembrane</keyword>
<keyword evidence="9" id="KW-0458">Lysosome</keyword>
<evidence type="ECO:0000256" key="3">
    <source>
        <dbReference type="ARBA" id="ARBA00006670"/>
    </source>
</evidence>
<evidence type="ECO:0000256" key="4">
    <source>
        <dbReference type="ARBA" id="ARBA00022448"/>
    </source>
</evidence>
<dbReference type="PANTHER" id="PTHR11706">
    <property type="entry name" value="SOLUTE CARRIER PROTEIN FAMILY 11 MEMBER"/>
    <property type="match status" value="1"/>
</dbReference>
<comment type="similarity">
    <text evidence="3">Belongs to the NRAMP family.</text>
</comment>
<dbReference type="EMBL" id="JAHRIO010040115">
    <property type="protein sequence ID" value="MEQ2170741.1"/>
    <property type="molecule type" value="Genomic_DNA"/>
</dbReference>
<evidence type="ECO:0000256" key="10">
    <source>
        <dbReference type="SAM" id="MobiDB-lite"/>
    </source>
</evidence>
<feature type="transmembrane region" description="Helical" evidence="11">
    <location>
        <begin position="216"/>
        <end position="233"/>
    </location>
</feature>
<dbReference type="Proteomes" id="UP001476798">
    <property type="component" value="Unassembled WGS sequence"/>
</dbReference>
<accession>A0ABV0NI77</accession>
<name>A0ABV0NI77_9TELE</name>
<keyword evidence="5" id="KW-0406">Ion transport</keyword>
<evidence type="ECO:0000256" key="2">
    <source>
        <dbReference type="ARBA" id="ARBA00004155"/>
    </source>
</evidence>
<evidence type="ECO:0000256" key="11">
    <source>
        <dbReference type="SAM" id="Phobius"/>
    </source>
</evidence>
<keyword evidence="13" id="KW-1185">Reference proteome</keyword>
<evidence type="ECO:0000313" key="13">
    <source>
        <dbReference type="Proteomes" id="UP001476798"/>
    </source>
</evidence>
<comment type="caution">
    <text evidence="12">The sequence shown here is derived from an EMBL/GenBank/DDBJ whole genome shotgun (WGS) entry which is preliminary data.</text>
</comment>
<feature type="transmembrane region" description="Helical" evidence="11">
    <location>
        <begin position="239"/>
        <end position="261"/>
    </location>
</feature>
<evidence type="ECO:0000256" key="7">
    <source>
        <dbReference type="ARBA" id="ARBA00022989"/>
    </source>
</evidence>
<evidence type="ECO:0000256" key="6">
    <source>
        <dbReference type="ARBA" id="ARBA00022692"/>
    </source>
</evidence>
<comment type="subcellular location">
    <subcellularLocation>
        <location evidence="1">Late endosome membrane</location>
        <topology evidence="1">Multi-pass membrane protein</topology>
    </subcellularLocation>
    <subcellularLocation>
        <location evidence="2">Lysosome membrane</location>
        <topology evidence="2">Multi-pass membrane protein</topology>
    </subcellularLocation>
</comment>
<keyword evidence="4" id="KW-0813">Transport</keyword>
<evidence type="ECO:0000256" key="1">
    <source>
        <dbReference type="ARBA" id="ARBA00004107"/>
    </source>
</evidence>
<keyword evidence="7 11" id="KW-1133">Transmembrane helix</keyword>
<dbReference type="Pfam" id="PF01566">
    <property type="entry name" value="Nramp"/>
    <property type="match status" value="1"/>
</dbReference>
<evidence type="ECO:0000256" key="9">
    <source>
        <dbReference type="ARBA" id="ARBA00023228"/>
    </source>
</evidence>